<accession>A0A0G1JG97</accession>
<gene>
    <name evidence="1" type="ORF">UW63_C0023G0010</name>
</gene>
<proteinExistence type="predicted"/>
<organism evidence="1 2">
    <name type="scientific">Candidatus Uhrbacteria bacterium GW2011_GWF2_44_350</name>
    <dbReference type="NCBI Taxonomy" id="1619000"/>
    <lineage>
        <taxon>Bacteria</taxon>
        <taxon>Candidatus Uhriibacteriota</taxon>
    </lineage>
</organism>
<evidence type="ECO:0000313" key="2">
    <source>
        <dbReference type="Proteomes" id="UP000034154"/>
    </source>
</evidence>
<evidence type="ECO:0000313" key="1">
    <source>
        <dbReference type="EMBL" id="KKT70621.1"/>
    </source>
</evidence>
<reference evidence="1 2" key="1">
    <citation type="journal article" date="2015" name="Nature">
        <title>rRNA introns, odd ribosomes, and small enigmatic genomes across a large radiation of phyla.</title>
        <authorList>
            <person name="Brown C.T."/>
            <person name="Hug L.A."/>
            <person name="Thomas B.C."/>
            <person name="Sharon I."/>
            <person name="Castelle C.J."/>
            <person name="Singh A."/>
            <person name="Wilkins M.J."/>
            <person name="Williams K.H."/>
            <person name="Banfield J.F."/>
        </authorList>
    </citation>
    <scope>NUCLEOTIDE SEQUENCE [LARGE SCALE GENOMIC DNA]</scope>
</reference>
<sequence length="180" mass="20636">MQALLRFWLDGRRFNLTPELRAELDQLRSMSWTDRGGWLVQNAERFGGFPECIGFLNWDRVTQRFYLQEANGQQFKFGPRGFVEPDFLLSATGFLVSEIEAAVYFFPTKQMVLGRDFKVSTRGGGLEPEEYSAVLDWEPCDNTHFGRCTLLVSGVPDLDELNAFVTRVRSGQSFPSTTWE</sequence>
<comment type="caution">
    <text evidence="1">The sequence shown here is derived from an EMBL/GenBank/DDBJ whole genome shotgun (WGS) entry which is preliminary data.</text>
</comment>
<dbReference type="EMBL" id="LCJB01000023">
    <property type="protein sequence ID" value="KKT70621.1"/>
    <property type="molecule type" value="Genomic_DNA"/>
</dbReference>
<name>A0A0G1JG97_9BACT</name>
<protein>
    <submittedName>
        <fullName evidence="1">Uncharacterized protein</fullName>
    </submittedName>
</protein>
<dbReference type="AlphaFoldDB" id="A0A0G1JG97"/>
<dbReference type="Proteomes" id="UP000034154">
    <property type="component" value="Unassembled WGS sequence"/>
</dbReference>